<keyword evidence="4 6" id="KW-0472">Membrane</keyword>
<evidence type="ECO:0000256" key="4">
    <source>
        <dbReference type="ARBA" id="ARBA00023136"/>
    </source>
</evidence>
<feature type="transmembrane region" description="Helical" evidence="6">
    <location>
        <begin position="50"/>
        <end position="74"/>
    </location>
</feature>
<keyword evidence="8" id="KW-1185">Reference proteome</keyword>
<evidence type="ECO:0000313" key="11">
    <source>
        <dbReference type="RefSeq" id="XP_031566405.1"/>
    </source>
</evidence>
<dbReference type="AlphaFoldDB" id="A0A6P8II59"/>
<reference evidence="9 10" key="1">
    <citation type="submission" date="2025-04" db="UniProtKB">
        <authorList>
            <consortium name="RefSeq"/>
        </authorList>
    </citation>
    <scope>IDENTIFICATION</scope>
    <source>
        <tissue evidence="9 10">Tentacle</tissue>
    </source>
</reference>
<dbReference type="Pfam" id="PF00001">
    <property type="entry name" value="7tm_1"/>
    <property type="match status" value="1"/>
</dbReference>
<dbReference type="SUPFAM" id="SSF81321">
    <property type="entry name" value="Family A G protein-coupled receptor-like"/>
    <property type="match status" value="1"/>
</dbReference>
<dbReference type="OrthoDB" id="5955147at2759"/>
<evidence type="ECO:0000256" key="6">
    <source>
        <dbReference type="SAM" id="Phobius"/>
    </source>
</evidence>
<name>A0A6P8II59_ACTTE</name>
<dbReference type="GO" id="GO:0016020">
    <property type="term" value="C:membrane"/>
    <property type="evidence" value="ECO:0007669"/>
    <property type="project" value="UniProtKB-SubCell"/>
</dbReference>
<comment type="subcellular location">
    <subcellularLocation>
        <location evidence="1">Membrane</location>
    </subcellularLocation>
</comment>
<dbReference type="FunFam" id="1.20.1070.10:FF:000368">
    <property type="entry name" value="Predicted protein"/>
    <property type="match status" value="1"/>
</dbReference>
<feature type="domain" description="G-protein coupled receptors family 1 profile" evidence="7">
    <location>
        <begin position="29"/>
        <end position="283"/>
    </location>
</feature>
<feature type="transmembrane region" description="Helical" evidence="6">
    <location>
        <begin position="12"/>
        <end position="38"/>
    </location>
</feature>
<comment type="similarity">
    <text evidence="5">Belongs to the G-protein coupled receptor 1 family.</text>
</comment>
<feature type="transmembrane region" description="Helical" evidence="6">
    <location>
        <begin position="136"/>
        <end position="155"/>
    </location>
</feature>
<dbReference type="PROSITE" id="PS00237">
    <property type="entry name" value="G_PROTEIN_RECEP_F1_1"/>
    <property type="match status" value="1"/>
</dbReference>
<organism evidence="8 10">
    <name type="scientific">Actinia tenebrosa</name>
    <name type="common">Australian red waratah sea anemone</name>
    <dbReference type="NCBI Taxonomy" id="6105"/>
    <lineage>
        <taxon>Eukaryota</taxon>
        <taxon>Metazoa</taxon>
        <taxon>Cnidaria</taxon>
        <taxon>Anthozoa</taxon>
        <taxon>Hexacorallia</taxon>
        <taxon>Actiniaria</taxon>
        <taxon>Actiniidae</taxon>
        <taxon>Actinia</taxon>
    </lineage>
</organism>
<dbReference type="CDD" id="cd00637">
    <property type="entry name" value="7tm_classA_rhodopsin-like"/>
    <property type="match status" value="1"/>
</dbReference>
<dbReference type="Proteomes" id="UP000515163">
    <property type="component" value="Unplaced"/>
</dbReference>
<dbReference type="Gene3D" id="1.20.1070.10">
    <property type="entry name" value="Rhodopsin 7-helix transmembrane proteins"/>
    <property type="match status" value="1"/>
</dbReference>
<dbReference type="RefSeq" id="XP_031566405.1">
    <property type="nucleotide sequence ID" value="XM_031710545.1"/>
</dbReference>
<keyword evidence="5" id="KW-0675">Receptor</keyword>
<dbReference type="InterPro" id="IPR017452">
    <property type="entry name" value="GPCR_Rhodpsn_7TM"/>
</dbReference>
<dbReference type="PANTHER" id="PTHR45698:SF1">
    <property type="entry name" value="TRACE AMINE-ASSOCIATED RECEPTOR 13C-LIKE"/>
    <property type="match status" value="1"/>
</dbReference>
<evidence type="ECO:0000256" key="3">
    <source>
        <dbReference type="ARBA" id="ARBA00022989"/>
    </source>
</evidence>
<dbReference type="GeneID" id="116301475"/>
<protein>
    <submittedName>
        <fullName evidence="9 10">Pyroglutamylated RF-amide peptide receptor-like</fullName>
    </submittedName>
</protein>
<feature type="transmembrane region" description="Helical" evidence="6">
    <location>
        <begin position="263"/>
        <end position="285"/>
    </location>
</feature>
<accession>A0A6P8II59</accession>
<keyword evidence="5" id="KW-0297">G-protein coupled receptor</keyword>
<dbReference type="KEGG" id="aten:116301475"/>
<evidence type="ECO:0000313" key="8">
    <source>
        <dbReference type="Proteomes" id="UP000515163"/>
    </source>
</evidence>
<feature type="transmembrane region" description="Helical" evidence="6">
    <location>
        <begin position="228"/>
        <end position="251"/>
    </location>
</feature>
<keyword evidence="5" id="KW-0807">Transducer</keyword>
<dbReference type="PANTHER" id="PTHR45698">
    <property type="entry name" value="TRACE AMINE-ASSOCIATED RECEPTOR 19N-RELATED"/>
    <property type="match status" value="1"/>
</dbReference>
<evidence type="ECO:0000256" key="1">
    <source>
        <dbReference type="ARBA" id="ARBA00004370"/>
    </source>
</evidence>
<feature type="transmembrane region" description="Helical" evidence="6">
    <location>
        <begin position="94"/>
        <end position="116"/>
    </location>
</feature>
<proteinExistence type="inferred from homology"/>
<dbReference type="GO" id="GO:0004930">
    <property type="term" value="F:G protein-coupled receptor activity"/>
    <property type="evidence" value="ECO:0007669"/>
    <property type="project" value="UniProtKB-KW"/>
</dbReference>
<keyword evidence="3 6" id="KW-1133">Transmembrane helix</keyword>
<sequence>MSGLYADDKAAQIGVTLTLSILVLTDIIGNSLVIKIILTNKSLRSPMIYLLLNLAVADLMVGVFFSPLYIFSQFFSHPDGIVGTVVCKLLTGGYFAWIGGACSAATLVAISFERYFAVMHPYSKKYKLNGRKVKQVIAGCWTSAFVIIIPCFLALDYDKETHLCMQIWSKKWFGSAYSTLCFIYFGVIPITIMLVLYSRVIYTLWFKQNQEQGTQLAVLKSRKRVTKVVVIVSVIFAACWLPDSIIYLLYHYTDIEYNYSVDVPSICGIILVTCNSSINPFIYTFQSKVFRRHLIELVYCRKSRKNAFRYDNKRDSIYTSMKNPRSGINDETTNEHSM</sequence>
<dbReference type="PRINTS" id="PR00237">
    <property type="entry name" value="GPCRRHODOPSN"/>
</dbReference>
<dbReference type="PROSITE" id="PS50262">
    <property type="entry name" value="G_PROTEIN_RECEP_F1_2"/>
    <property type="match status" value="1"/>
</dbReference>
<gene>
    <name evidence="9 10 11" type="primary">LOC116301475</name>
</gene>
<evidence type="ECO:0000256" key="2">
    <source>
        <dbReference type="ARBA" id="ARBA00022692"/>
    </source>
</evidence>
<keyword evidence="2 5" id="KW-0812">Transmembrane</keyword>
<feature type="transmembrane region" description="Helical" evidence="6">
    <location>
        <begin position="175"/>
        <end position="197"/>
    </location>
</feature>
<dbReference type="RefSeq" id="XP_031566403.1">
    <property type="nucleotide sequence ID" value="XM_031710543.1"/>
</dbReference>
<dbReference type="RefSeq" id="XP_031566404.1">
    <property type="nucleotide sequence ID" value="XM_031710544.1"/>
</dbReference>
<evidence type="ECO:0000313" key="10">
    <source>
        <dbReference type="RefSeq" id="XP_031566404.1"/>
    </source>
</evidence>
<evidence type="ECO:0000256" key="5">
    <source>
        <dbReference type="RuleBase" id="RU000688"/>
    </source>
</evidence>
<dbReference type="InterPro" id="IPR000276">
    <property type="entry name" value="GPCR_Rhodpsn"/>
</dbReference>
<evidence type="ECO:0000313" key="9">
    <source>
        <dbReference type="RefSeq" id="XP_031566403.1"/>
    </source>
</evidence>
<dbReference type="SMART" id="SM01381">
    <property type="entry name" value="7TM_GPCR_Srsx"/>
    <property type="match status" value="1"/>
</dbReference>
<evidence type="ECO:0000259" key="7">
    <source>
        <dbReference type="PROSITE" id="PS50262"/>
    </source>
</evidence>